<evidence type="ECO:0000256" key="11">
    <source>
        <dbReference type="ARBA" id="ARBA00022842"/>
    </source>
</evidence>
<dbReference type="GO" id="GO:0004662">
    <property type="term" value="F:CAAX-protein geranylgeranyltransferase activity"/>
    <property type="evidence" value="ECO:0007669"/>
    <property type="project" value="UniProtKB-EC"/>
</dbReference>
<dbReference type="AlphaFoldDB" id="A0A2B7Y1C3"/>
<organism evidence="15 16">
    <name type="scientific">Polytolypa hystricis (strain UAMH7299)</name>
    <dbReference type="NCBI Taxonomy" id="1447883"/>
    <lineage>
        <taxon>Eukaryota</taxon>
        <taxon>Fungi</taxon>
        <taxon>Dikarya</taxon>
        <taxon>Ascomycota</taxon>
        <taxon>Pezizomycotina</taxon>
        <taxon>Eurotiomycetes</taxon>
        <taxon>Eurotiomycetidae</taxon>
        <taxon>Onygenales</taxon>
        <taxon>Onygenales incertae sedis</taxon>
        <taxon>Polytolypa</taxon>
    </lineage>
</organism>
<feature type="domain" description="Prenyltransferase alpha-alpha toroid" evidence="14">
    <location>
        <begin position="8"/>
        <end position="402"/>
    </location>
</feature>
<protein>
    <recommendedName>
        <fullName evidence="5">Geranylgeranyl transferase type-1 subunit beta</fullName>
        <ecNumber evidence="4">2.5.1.59</ecNumber>
    </recommendedName>
    <alternativeName>
        <fullName evidence="12">Geranylgeranyl transferase type I subunit beta</fullName>
    </alternativeName>
</protein>
<name>A0A2B7Y1C3_POLH7</name>
<keyword evidence="8" id="KW-0479">Metal-binding</keyword>
<dbReference type="EMBL" id="PDNA01000089">
    <property type="protein sequence ID" value="PGH14841.1"/>
    <property type="molecule type" value="Genomic_DNA"/>
</dbReference>
<dbReference type="InterPro" id="IPR045089">
    <property type="entry name" value="PGGT1B-like"/>
</dbReference>
<dbReference type="STRING" id="1447883.A0A2B7Y1C3"/>
<gene>
    <name evidence="15" type="ORF">AJ80_05767</name>
</gene>
<evidence type="ECO:0000313" key="15">
    <source>
        <dbReference type="EMBL" id="PGH14841.1"/>
    </source>
</evidence>
<dbReference type="SUPFAM" id="SSF48239">
    <property type="entry name" value="Terpenoid cyclases/Protein prenyltransferases"/>
    <property type="match status" value="1"/>
</dbReference>
<comment type="similarity">
    <text evidence="3">Belongs to the protein prenyltransferase subunit beta family.</text>
</comment>
<dbReference type="GO" id="GO:0046872">
    <property type="term" value="F:metal ion binding"/>
    <property type="evidence" value="ECO:0007669"/>
    <property type="project" value="UniProtKB-KW"/>
</dbReference>
<evidence type="ECO:0000256" key="12">
    <source>
        <dbReference type="ARBA" id="ARBA00031713"/>
    </source>
</evidence>
<dbReference type="InterPro" id="IPR041960">
    <property type="entry name" value="GGTase_I_beta"/>
</dbReference>
<sequence>MQADTSPLRKDRQVKYFLRCLKTFLPQPYTANDSSRMTLGFFIIAGLDLLDVLDTKLSPAERQGYIDWIYHCQVPSGGFRGFTGTHFGNERRTDENECWDPANVPATFFALAILLILGDDLSRVERKGSLNWLRSVQRQDGSFGEVLGTEGKVEGGRDLRFCCCAAGVRYILRGKDTEYLKDIQDIDVDGLVSYIDSCQTYDGGFAQAPLNESHAGLTYCAVATLSFLGRTPPALHPGTTRFEELVQWLSYRQTTQLEEDDDDDDDSQETSADSQESSRLLTPQTPPELSVDDTISALADLQLASERPLEELNWAGFNGRVNKIADTCYCFWVTGALSMLDRLNVIDSTASRRFLLEKTQHVIGGFGKGAGEIPDVLHSYLGLVSLSLTGETELEDVDAMFCTSKKARRHLESLSWWMGNVSE</sequence>
<dbReference type="OrthoDB" id="24893at2759"/>
<dbReference type="CDD" id="cd02895">
    <property type="entry name" value="GGTase-I"/>
    <property type="match status" value="1"/>
</dbReference>
<dbReference type="PANTHER" id="PTHR11774:SF4">
    <property type="entry name" value="GERANYLGERANYL TRANSFERASE TYPE-1 SUBUNIT BETA"/>
    <property type="match status" value="1"/>
</dbReference>
<reference evidence="15 16" key="1">
    <citation type="submission" date="2017-10" db="EMBL/GenBank/DDBJ databases">
        <title>Comparative genomics in systemic dimorphic fungi from Ajellomycetaceae.</title>
        <authorList>
            <person name="Munoz J.F."/>
            <person name="Mcewen J.G."/>
            <person name="Clay O.K."/>
            <person name="Cuomo C.A."/>
        </authorList>
    </citation>
    <scope>NUCLEOTIDE SEQUENCE [LARGE SCALE GENOMIC DNA]</scope>
    <source>
        <strain evidence="15 16">UAMH7299</strain>
    </source>
</reference>
<evidence type="ECO:0000313" key="16">
    <source>
        <dbReference type="Proteomes" id="UP000224634"/>
    </source>
</evidence>
<keyword evidence="10" id="KW-0862">Zinc</keyword>
<feature type="compositionally biased region" description="Acidic residues" evidence="13">
    <location>
        <begin position="257"/>
        <end position="268"/>
    </location>
</feature>
<feature type="compositionally biased region" description="Low complexity" evidence="13">
    <location>
        <begin position="269"/>
        <end position="278"/>
    </location>
</feature>
<feature type="region of interest" description="Disordered" evidence="13">
    <location>
        <begin position="257"/>
        <end position="288"/>
    </location>
</feature>
<dbReference type="InterPro" id="IPR001330">
    <property type="entry name" value="Prenyltrans"/>
</dbReference>
<evidence type="ECO:0000259" key="14">
    <source>
        <dbReference type="Pfam" id="PF00432"/>
    </source>
</evidence>
<comment type="cofactor">
    <cofactor evidence="2">
        <name>Zn(2+)</name>
        <dbReference type="ChEBI" id="CHEBI:29105"/>
    </cofactor>
</comment>
<evidence type="ECO:0000256" key="2">
    <source>
        <dbReference type="ARBA" id="ARBA00001947"/>
    </source>
</evidence>
<evidence type="ECO:0000256" key="6">
    <source>
        <dbReference type="ARBA" id="ARBA00022602"/>
    </source>
</evidence>
<dbReference type="PANTHER" id="PTHR11774">
    <property type="entry name" value="GERANYLGERANYL TRANSFERASE TYPE BETA SUBUNIT"/>
    <property type="match status" value="1"/>
</dbReference>
<evidence type="ECO:0000256" key="5">
    <source>
        <dbReference type="ARBA" id="ARBA00020603"/>
    </source>
</evidence>
<comment type="caution">
    <text evidence="15">The sequence shown here is derived from an EMBL/GenBank/DDBJ whole genome shotgun (WGS) entry which is preliminary data.</text>
</comment>
<evidence type="ECO:0000256" key="10">
    <source>
        <dbReference type="ARBA" id="ARBA00022833"/>
    </source>
</evidence>
<keyword evidence="16" id="KW-1185">Reference proteome</keyword>
<evidence type="ECO:0000256" key="9">
    <source>
        <dbReference type="ARBA" id="ARBA00022737"/>
    </source>
</evidence>
<evidence type="ECO:0000256" key="1">
    <source>
        <dbReference type="ARBA" id="ARBA00001946"/>
    </source>
</evidence>
<evidence type="ECO:0000256" key="8">
    <source>
        <dbReference type="ARBA" id="ARBA00022723"/>
    </source>
</evidence>
<dbReference type="GO" id="GO:0005953">
    <property type="term" value="C:CAAX-protein geranylgeranyltransferase complex"/>
    <property type="evidence" value="ECO:0007669"/>
    <property type="project" value="InterPro"/>
</dbReference>
<accession>A0A2B7Y1C3</accession>
<proteinExistence type="inferred from homology"/>
<dbReference type="Proteomes" id="UP000224634">
    <property type="component" value="Unassembled WGS sequence"/>
</dbReference>
<keyword evidence="7" id="KW-0808">Transferase</keyword>
<dbReference type="EC" id="2.5.1.59" evidence="4"/>
<dbReference type="Gene3D" id="1.50.10.20">
    <property type="match status" value="1"/>
</dbReference>
<dbReference type="InterPro" id="IPR008930">
    <property type="entry name" value="Terpenoid_cyclase/PrenylTrfase"/>
</dbReference>
<keyword evidence="9" id="KW-0677">Repeat</keyword>
<evidence type="ECO:0000256" key="3">
    <source>
        <dbReference type="ARBA" id="ARBA00010497"/>
    </source>
</evidence>
<evidence type="ECO:0000256" key="4">
    <source>
        <dbReference type="ARBA" id="ARBA00012700"/>
    </source>
</evidence>
<dbReference type="Pfam" id="PF00432">
    <property type="entry name" value="Prenyltrans"/>
    <property type="match status" value="1"/>
</dbReference>
<evidence type="ECO:0000256" key="13">
    <source>
        <dbReference type="SAM" id="MobiDB-lite"/>
    </source>
</evidence>
<comment type="cofactor">
    <cofactor evidence="1">
        <name>Mg(2+)</name>
        <dbReference type="ChEBI" id="CHEBI:18420"/>
    </cofactor>
</comment>
<keyword evidence="6" id="KW-0637">Prenyltransferase</keyword>
<evidence type="ECO:0000256" key="7">
    <source>
        <dbReference type="ARBA" id="ARBA00022679"/>
    </source>
</evidence>
<keyword evidence="11" id="KW-0460">Magnesium</keyword>